<evidence type="ECO:0000256" key="1">
    <source>
        <dbReference type="SAM" id="MobiDB-lite"/>
    </source>
</evidence>
<dbReference type="EMBL" id="GL883025">
    <property type="protein sequence ID" value="EGG16086.1"/>
    <property type="molecule type" value="Genomic_DNA"/>
</dbReference>
<accession>F4Q8I6</accession>
<evidence type="ECO:0008006" key="5">
    <source>
        <dbReference type="Google" id="ProtNLM"/>
    </source>
</evidence>
<feature type="region of interest" description="Disordered" evidence="1">
    <location>
        <begin position="103"/>
        <end position="139"/>
    </location>
</feature>
<evidence type="ECO:0000313" key="4">
    <source>
        <dbReference type="Proteomes" id="UP000007797"/>
    </source>
</evidence>
<reference evidence="4" key="1">
    <citation type="journal article" date="2011" name="Genome Res.">
        <title>Phylogeny-wide analysis of social amoeba genomes highlights ancient origins for complex intercellular communication.</title>
        <authorList>
            <person name="Heidel A.J."/>
            <person name="Lawal H.M."/>
            <person name="Felder M."/>
            <person name="Schilde C."/>
            <person name="Helps N.R."/>
            <person name="Tunggal B."/>
            <person name="Rivero F."/>
            <person name="John U."/>
            <person name="Schleicher M."/>
            <person name="Eichinger L."/>
            <person name="Platzer M."/>
            <person name="Noegel A.A."/>
            <person name="Schaap P."/>
            <person name="Gloeckner G."/>
        </authorList>
    </citation>
    <scope>NUCLEOTIDE SEQUENCE [LARGE SCALE GENOMIC DNA]</scope>
    <source>
        <strain evidence="4">SH3</strain>
    </source>
</reference>
<feature type="signal peptide" evidence="2">
    <location>
        <begin position="1"/>
        <end position="17"/>
    </location>
</feature>
<dbReference type="RefSeq" id="XP_004352411.1">
    <property type="nucleotide sequence ID" value="XM_004352359.1"/>
</dbReference>
<name>F4Q8I6_CACFS</name>
<dbReference type="AlphaFoldDB" id="F4Q8I6"/>
<proteinExistence type="predicted"/>
<keyword evidence="4" id="KW-1185">Reference proteome</keyword>
<gene>
    <name evidence="3" type="ORF">DFA_09758</name>
</gene>
<feature type="chain" id="PRO_5003320037" description="FHA domain-containing protein" evidence="2">
    <location>
        <begin position="18"/>
        <end position="152"/>
    </location>
</feature>
<dbReference type="Proteomes" id="UP000007797">
    <property type="component" value="Unassembled WGS sequence"/>
</dbReference>
<evidence type="ECO:0000313" key="3">
    <source>
        <dbReference type="EMBL" id="EGG16086.1"/>
    </source>
</evidence>
<sequence>MNILNLSNLLLLQIILKIDDNGDIRIRAINDKGSVGQQFNGTAIRLNHNAFKDIMDNSISDQHVLLSREDNNDGYVNWIHNRVTAHNRVDKSTRRSCISTISRPSNHRRACPTSSITSQTKAEGLPTNGNPTSSTFKKTGLAGGFEIQREAF</sequence>
<protein>
    <recommendedName>
        <fullName evidence="5">FHA domain-containing protein</fullName>
    </recommendedName>
</protein>
<organism evidence="3 4">
    <name type="scientific">Cavenderia fasciculata</name>
    <name type="common">Slime mold</name>
    <name type="synonym">Dictyostelium fasciculatum</name>
    <dbReference type="NCBI Taxonomy" id="261658"/>
    <lineage>
        <taxon>Eukaryota</taxon>
        <taxon>Amoebozoa</taxon>
        <taxon>Evosea</taxon>
        <taxon>Eumycetozoa</taxon>
        <taxon>Dictyostelia</taxon>
        <taxon>Acytosteliales</taxon>
        <taxon>Cavenderiaceae</taxon>
        <taxon>Cavenderia</taxon>
    </lineage>
</organism>
<dbReference type="GeneID" id="14868103"/>
<feature type="compositionally biased region" description="Polar residues" evidence="1">
    <location>
        <begin position="112"/>
        <end position="137"/>
    </location>
</feature>
<dbReference type="KEGG" id="dfa:DFA_09758"/>
<evidence type="ECO:0000256" key="2">
    <source>
        <dbReference type="SAM" id="SignalP"/>
    </source>
</evidence>
<keyword evidence="2" id="KW-0732">Signal</keyword>